<keyword evidence="1 4" id="KW-0238">DNA-binding</keyword>
<proteinExistence type="predicted"/>
<accession>A0A542XDH5</accession>
<evidence type="ECO:0000256" key="1">
    <source>
        <dbReference type="ARBA" id="ARBA00023125"/>
    </source>
</evidence>
<dbReference type="SMART" id="SM00422">
    <property type="entry name" value="HTH_MERR"/>
    <property type="match status" value="1"/>
</dbReference>
<dbReference type="GO" id="GO:0003677">
    <property type="term" value="F:DNA binding"/>
    <property type="evidence" value="ECO:0007669"/>
    <property type="project" value="UniProtKB-KW"/>
</dbReference>
<dbReference type="PANTHER" id="PTHR30204">
    <property type="entry name" value="REDOX-CYCLING DRUG-SENSING TRANSCRIPTIONAL ACTIVATOR SOXR"/>
    <property type="match status" value="1"/>
</dbReference>
<dbReference type="Gene3D" id="1.10.1660.10">
    <property type="match status" value="1"/>
</dbReference>
<dbReference type="Pfam" id="PF13411">
    <property type="entry name" value="MerR_1"/>
    <property type="match status" value="1"/>
</dbReference>
<dbReference type="Proteomes" id="UP000318336">
    <property type="component" value="Unassembled WGS sequence"/>
</dbReference>
<dbReference type="PROSITE" id="PS50937">
    <property type="entry name" value="HTH_MERR_2"/>
    <property type="match status" value="1"/>
</dbReference>
<name>A0A542XDH5_9MICO</name>
<sequence>MLSIGAFARLVGVSVRMLRHYDRLGLLVPARVDEFSGYRYYSPDQLDRANQLVALKDLGFSLDDVGRLLAEPQSSDLVAQMLRERRTALLEQMRTDEQRVRQVEARLRLIEKEVPMSEHTYVETDLPELRLVQLSARVTEMSQIESEIGPMFQRVNEAVERAGATRVGPGVAHYTGDGDELVAAAAEQVGEAPTPDGLEPARLAAAPRALTVRYTAPDLVGLPQAWQGLVREVERRDLTPAGTAREIYLATPYDGAGSGWDVDLQQPVE</sequence>
<dbReference type="InterPro" id="IPR047057">
    <property type="entry name" value="MerR_fam"/>
</dbReference>
<dbReference type="InterPro" id="IPR010499">
    <property type="entry name" value="AraC_E-bd"/>
</dbReference>
<dbReference type="GO" id="GO:0003700">
    <property type="term" value="F:DNA-binding transcription factor activity"/>
    <property type="evidence" value="ECO:0007669"/>
    <property type="project" value="InterPro"/>
</dbReference>
<dbReference type="PANTHER" id="PTHR30204:SF97">
    <property type="entry name" value="MERR FAMILY REGULATORY PROTEIN"/>
    <property type="match status" value="1"/>
</dbReference>
<dbReference type="CDD" id="cd01107">
    <property type="entry name" value="HTH_BmrR"/>
    <property type="match status" value="1"/>
</dbReference>
<dbReference type="EMBL" id="VFOK01000001">
    <property type="protein sequence ID" value="TQL33893.1"/>
    <property type="molecule type" value="Genomic_DNA"/>
</dbReference>
<evidence type="ECO:0000313" key="4">
    <source>
        <dbReference type="EMBL" id="TQL33893.1"/>
    </source>
</evidence>
<dbReference type="InterPro" id="IPR000551">
    <property type="entry name" value="MerR-type_HTH_dom"/>
</dbReference>
<evidence type="ECO:0000256" key="2">
    <source>
        <dbReference type="SAM" id="Coils"/>
    </source>
</evidence>
<evidence type="ECO:0000313" key="5">
    <source>
        <dbReference type="Proteomes" id="UP000318336"/>
    </source>
</evidence>
<dbReference type="Gene3D" id="3.20.80.10">
    <property type="entry name" value="Regulatory factor, effector binding domain"/>
    <property type="match status" value="1"/>
</dbReference>
<feature type="domain" description="HTH merR-type" evidence="3">
    <location>
        <begin position="1"/>
        <end position="71"/>
    </location>
</feature>
<protein>
    <submittedName>
        <fullName evidence="4">DNA-binding transcriptional MerR regulator</fullName>
    </submittedName>
</protein>
<dbReference type="SMART" id="SM00871">
    <property type="entry name" value="AraC_E_bind"/>
    <property type="match status" value="1"/>
</dbReference>
<keyword evidence="5" id="KW-1185">Reference proteome</keyword>
<keyword evidence="2" id="KW-0175">Coiled coil</keyword>
<dbReference type="SUPFAM" id="SSF46955">
    <property type="entry name" value="Putative DNA-binding domain"/>
    <property type="match status" value="1"/>
</dbReference>
<dbReference type="InterPro" id="IPR011256">
    <property type="entry name" value="Reg_factor_effector_dom_sf"/>
</dbReference>
<comment type="caution">
    <text evidence="4">The sequence shown here is derived from an EMBL/GenBank/DDBJ whole genome shotgun (WGS) entry which is preliminary data.</text>
</comment>
<reference evidence="4 5" key="1">
    <citation type="submission" date="2019-06" db="EMBL/GenBank/DDBJ databases">
        <title>Sequencing the genomes of 1000 actinobacteria strains.</title>
        <authorList>
            <person name="Klenk H.-P."/>
        </authorList>
    </citation>
    <scope>NUCLEOTIDE SEQUENCE [LARGE SCALE GENOMIC DNA]</scope>
    <source>
        <strain evidence="4 5">DSM 24617</strain>
    </source>
</reference>
<gene>
    <name evidence="4" type="ORF">FB554_2049</name>
</gene>
<evidence type="ECO:0000259" key="3">
    <source>
        <dbReference type="PROSITE" id="PS50937"/>
    </source>
</evidence>
<dbReference type="InterPro" id="IPR009061">
    <property type="entry name" value="DNA-bd_dom_put_sf"/>
</dbReference>
<dbReference type="PROSITE" id="PS00552">
    <property type="entry name" value="HTH_MERR_1"/>
    <property type="match status" value="1"/>
</dbReference>
<organism evidence="4 5">
    <name type="scientific">Barrientosiimonas humi</name>
    <dbReference type="NCBI Taxonomy" id="999931"/>
    <lineage>
        <taxon>Bacteria</taxon>
        <taxon>Bacillati</taxon>
        <taxon>Actinomycetota</taxon>
        <taxon>Actinomycetes</taxon>
        <taxon>Micrococcales</taxon>
        <taxon>Dermacoccaceae</taxon>
        <taxon>Barrientosiimonas</taxon>
    </lineage>
</organism>
<feature type="coiled-coil region" evidence="2">
    <location>
        <begin position="86"/>
        <end position="113"/>
    </location>
</feature>
<dbReference type="AlphaFoldDB" id="A0A542XDH5"/>